<dbReference type="Proteomes" id="UP000019116">
    <property type="component" value="Chromosome 5B"/>
</dbReference>
<evidence type="ECO:0000256" key="1">
    <source>
        <dbReference type="SAM" id="MobiDB-lite"/>
    </source>
</evidence>
<dbReference type="InterPro" id="IPR009003">
    <property type="entry name" value="Peptidase_S1_PA"/>
</dbReference>
<dbReference type="EnsemblPlants" id="TraesCS5B02G480600.1">
    <property type="protein sequence ID" value="TraesCS5B02G480600.1"/>
    <property type="gene ID" value="TraesCS5B02G480600"/>
</dbReference>
<protein>
    <recommendedName>
        <fullName evidence="2">PDZ domain-containing protein</fullName>
    </recommendedName>
</protein>
<dbReference type="STRING" id="4565.A0A3B6LW60"/>
<feature type="region of interest" description="Disordered" evidence="1">
    <location>
        <begin position="1"/>
        <end position="83"/>
    </location>
</feature>
<keyword evidence="4" id="KW-1185">Reference proteome</keyword>
<dbReference type="Gene3D" id="2.30.42.10">
    <property type="match status" value="1"/>
</dbReference>
<feature type="compositionally biased region" description="Acidic residues" evidence="1">
    <location>
        <begin position="54"/>
        <end position="66"/>
    </location>
</feature>
<evidence type="ECO:0000313" key="4">
    <source>
        <dbReference type="Proteomes" id="UP000019116"/>
    </source>
</evidence>
<dbReference type="SUPFAM" id="SSF50156">
    <property type="entry name" value="PDZ domain-like"/>
    <property type="match status" value="1"/>
</dbReference>
<dbReference type="Pfam" id="PF17820">
    <property type="entry name" value="PDZ_6"/>
    <property type="match status" value="1"/>
</dbReference>
<feature type="domain" description="PDZ" evidence="2">
    <location>
        <begin position="378"/>
        <end position="416"/>
    </location>
</feature>
<reference evidence="3" key="2">
    <citation type="submission" date="2018-10" db="UniProtKB">
        <authorList>
            <consortium name="EnsemblPlants"/>
        </authorList>
    </citation>
    <scope>IDENTIFICATION</scope>
</reference>
<evidence type="ECO:0000259" key="2">
    <source>
        <dbReference type="Pfam" id="PF17820"/>
    </source>
</evidence>
<dbReference type="InterPro" id="IPR036034">
    <property type="entry name" value="PDZ_sf"/>
</dbReference>
<dbReference type="Gramene" id="TraesCS5B03G1172000.1">
    <property type="protein sequence ID" value="TraesCS5B03G1172000.1.CDS"/>
    <property type="gene ID" value="TraesCS5B03G1172000"/>
</dbReference>
<dbReference type="InterPro" id="IPR041489">
    <property type="entry name" value="PDZ_6"/>
</dbReference>
<feature type="compositionally biased region" description="Basic residues" evidence="1">
    <location>
        <begin position="1"/>
        <end position="10"/>
    </location>
</feature>
<dbReference type="SMR" id="A0A3B6LW60"/>
<name>A0A3B6LW60_WHEAT</name>
<dbReference type="PANTHER" id="PTHR47389:SF5">
    <property type="entry name" value="OS09G0436700 PROTEIN"/>
    <property type="match status" value="1"/>
</dbReference>
<sequence>MPKDGRRRRRGNPETETEARKKRKTKRSVAEDRRLIFAAFESEKAKPRPKLDPVYDDDDDAVESSSEESSSCPPSPLMYRPYIPDELADDPDLRAALRIANTEYHADRVHACPTTDAFFISASMQRMPCFLPPTLSSPSRPISFTSMAEADDDEPLNTCCGLWIQHDMKKKTAVVLTSAHLIRAKDPSVRNPWMLGSTCEYHRDAEVIVHLLDGETAVATLLYLEEHYEFALYEVVVDKPVQLPTFNDNVHSGQDVFRLGRDESLDLRITHGRVEYEIPTRHERCHYMYFSHDERTSLHDDGGPVVDLEGKVVGMVHNQFKETFLPSSILHKCLDSWRKLKCIPRAHLGMTFTSIKLLDPICIERMRRKHNIASGLLVEQVSKESNAEKLGIRMGDVIERFNGECISNTTELEKMLLDIGGDHFDQAKVLKAETDVRIQIFHATKRCRRVRNLTVTVSDCGEDIIEEFLEFFLPFASWNALTLLLMAFGDE</sequence>
<feature type="compositionally biased region" description="Basic and acidic residues" evidence="1">
    <location>
        <begin position="28"/>
        <end position="53"/>
    </location>
</feature>
<proteinExistence type="predicted"/>
<dbReference type="Pfam" id="PF13365">
    <property type="entry name" value="Trypsin_2"/>
    <property type="match status" value="1"/>
</dbReference>
<dbReference type="AlphaFoldDB" id="A0A3B6LW60"/>
<reference evidence="3" key="1">
    <citation type="submission" date="2018-08" db="EMBL/GenBank/DDBJ databases">
        <authorList>
            <person name="Rossello M."/>
        </authorList>
    </citation>
    <scope>NUCLEOTIDE SEQUENCE [LARGE SCALE GENOMIC DNA]</scope>
    <source>
        <strain evidence="3">cv. Chinese Spring</strain>
    </source>
</reference>
<accession>A0A3B6LW60</accession>
<dbReference type="OMA" id="NTEYHAD"/>
<dbReference type="OrthoDB" id="646838at2759"/>
<dbReference type="SUPFAM" id="SSF50494">
    <property type="entry name" value="Trypsin-like serine proteases"/>
    <property type="match status" value="1"/>
</dbReference>
<dbReference type="PANTHER" id="PTHR47389">
    <property type="entry name" value="OS09G0436400 PROTEIN"/>
    <property type="match status" value="1"/>
</dbReference>
<organism evidence="3">
    <name type="scientific">Triticum aestivum</name>
    <name type="common">Wheat</name>
    <dbReference type="NCBI Taxonomy" id="4565"/>
    <lineage>
        <taxon>Eukaryota</taxon>
        <taxon>Viridiplantae</taxon>
        <taxon>Streptophyta</taxon>
        <taxon>Embryophyta</taxon>
        <taxon>Tracheophyta</taxon>
        <taxon>Spermatophyta</taxon>
        <taxon>Magnoliopsida</taxon>
        <taxon>Liliopsida</taxon>
        <taxon>Poales</taxon>
        <taxon>Poaceae</taxon>
        <taxon>BOP clade</taxon>
        <taxon>Pooideae</taxon>
        <taxon>Triticodae</taxon>
        <taxon>Triticeae</taxon>
        <taxon>Triticinae</taxon>
        <taxon>Triticum</taxon>
    </lineage>
</organism>
<dbReference type="Gene3D" id="2.40.10.120">
    <property type="match status" value="1"/>
</dbReference>
<dbReference type="Gramene" id="TraesCS5B02G480600.1">
    <property type="protein sequence ID" value="TraesCS5B02G480600.1"/>
    <property type="gene ID" value="TraesCS5B02G480600"/>
</dbReference>
<evidence type="ECO:0000313" key="3">
    <source>
        <dbReference type="EnsemblPlants" id="TraesCS5B02G480600.1"/>
    </source>
</evidence>